<name>A0A1G9RXP0_9GAMM</name>
<gene>
    <name evidence="2" type="ORF">SAMN05661010_03834</name>
</gene>
<accession>A0A1G9RXP0</accession>
<dbReference type="Proteomes" id="UP000198654">
    <property type="component" value="Unassembled WGS sequence"/>
</dbReference>
<organism evidence="2 3">
    <name type="scientific">Modicisalibacter muralis</name>
    <dbReference type="NCBI Taxonomy" id="119000"/>
    <lineage>
        <taxon>Bacteria</taxon>
        <taxon>Pseudomonadati</taxon>
        <taxon>Pseudomonadota</taxon>
        <taxon>Gammaproteobacteria</taxon>
        <taxon>Oceanospirillales</taxon>
        <taxon>Halomonadaceae</taxon>
        <taxon>Modicisalibacter</taxon>
    </lineage>
</organism>
<keyword evidence="3" id="KW-1185">Reference proteome</keyword>
<evidence type="ECO:0000313" key="2">
    <source>
        <dbReference type="EMBL" id="SDM27983.1"/>
    </source>
</evidence>
<dbReference type="AlphaFoldDB" id="A0A1G9RXP0"/>
<feature type="region of interest" description="Disordered" evidence="1">
    <location>
        <begin position="16"/>
        <end position="51"/>
    </location>
</feature>
<reference evidence="2 3" key="1">
    <citation type="submission" date="2016-10" db="EMBL/GenBank/DDBJ databases">
        <authorList>
            <person name="de Groot N.N."/>
        </authorList>
    </citation>
    <scope>NUCLEOTIDE SEQUENCE [LARGE SCALE GENOMIC DNA]</scope>
    <source>
        <strain evidence="2 3">DSM 14789</strain>
    </source>
</reference>
<protein>
    <submittedName>
        <fullName evidence="2">Uncharacterized protein</fullName>
    </submittedName>
</protein>
<dbReference type="EMBL" id="FNGI01000017">
    <property type="protein sequence ID" value="SDM27983.1"/>
    <property type="molecule type" value="Genomic_DNA"/>
</dbReference>
<evidence type="ECO:0000313" key="3">
    <source>
        <dbReference type="Proteomes" id="UP000198654"/>
    </source>
</evidence>
<evidence type="ECO:0000256" key="1">
    <source>
        <dbReference type="SAM" id="MobiDB-lite"/>
    </source>
</evidence>
<proteinExistence type="predicted"/>
<feature type="compositionally biased region" description="Polar residues" evidence="1">
    <location>
        <begin position="31"/>
        <end position="45"/>
    </location>
</feature>
<dbReference type="RefSeq" id="WP_175488857.1">
    <property type="nucleotide sequence ID" value="NZ_FNGI01000017.1"/>
</dbReference>
<sequence>MKRIIGAAVANWLRKPENREKAKRTAKQFWSKYQNRKNTPGNKPGNNDPRK</sequence>